<name>A0A4R0NCS9_9SPHI</name>
<proteinExistence type="predicted"/>
<keyword evidence="2" id="KW-1185">Reference proteome</keyword>
<organism evidence="1 2">
    <name type="scientific">Pedobacter frigidisoli</name>
    <dbReference type="NCBI Taxonomy" id="2530455"/>
    <lineage>
        <taxon>Bacteria</taxon>
        <taxon>Pseudomonadati</taxon>
        <taxon>Bacteroidota</taxon>
        <taxon>Sphingobacteriia</taxon>
        <taxon>Sphingobacteriales</taxon>
        <taxon>Sphingobacteriaceae</taxon>
        <taxon>Pedobacter</taxon>
    </lineage>
</organism>
<accession>A0A4R0NCS9</accession>
<dbReference type="Proteomes" id="UP000291485">
    <property type="component" value="Unassembled WGS sequence"/>
</dbReference>
<dbReference type="AlphaFoldDB" id="A0A4R0NCS9"/>
<dbReference type="OrthoDB" id="1274269at2"/>
<dbReference type="EMBL" id="SJSN01000035">
    <property type="protein sequence ID" value="TCC97487.1"/>
    <property type="molecule type" value="Genomic_DNA"/>
</dbReference>
<reference evidence="1 2" key="1">
    <citation type="submission" date="2019-02" db="EMBL/GenBank/DDBJ databases">
        <title>Pedobacter sp. RP-3-11 sp. nov., isolated from Arctic soil.</title>
        <authorList>
            <person name="Dahal R.H."/>
        </authorList>
    </citation>
    <scope>NUCLEOTIDE SEQUENCE [LARGE SCALE GENOMIC DNA]</scope>
    <source>
        <strain evidence="1 2">RP-3-11</strain>
    </source>
</reference>
<comment type="caution">
    <text evidence="1">The sequence shown here is derived from an EMBL/GenBank/DDBJ whole genome shotgun (WGS) entry which is preliminary data.</text>
</comment>
<protein>
    <submittedName>
        <fullName evidence="1">Uncharacterized protein</fullName>
    </submittedName>
</protein>
<evidence type="ECO:0000313" key="1">
    <source>
        <dbReference type="EMBL" id="TCC97487.1"/>
    </source>
</evidence>
<evidence type="ECO:0000313" key="2">
    <source>
        <dbReference type="Proteomes" id="UP000291485"/>
    </source>
</evidence>
<gene>
    <name evidence="1" type="ORF">EZ449_21960</name>
</gene>
<dbReference type="RefSeq" id="WP_131562961.1">
    <property type="nucleotide sequence ID" value="NZ_SJSN01000035.1"/>
</dbReference>
<sequence length="312" mass="36462">MSNELKIRIIQDSKGNKLRLNAITIEAVESLKIFLESFTTLANLYDNPSDFKVSLTKGSIESNLIPPTNNRQFNQDIKDIVNGKLGDKDKIKAFRTIQDRIKQNGLSYQVFWKINNKTNDLTNVFKGVNFRYKRNRLDTEFETVFLKGKLFDAGGKTISNIHIEQFDEEFKIECSKDKVIQINQFIYNTVYISAIKSTKVNQRPTYTLIDYYHNQKEQSECEKFHKLILKTHGLEKFDIVHDKLIELLENDNIQFISYLMNIFNNIHTERGIIRTILMTIKPFIKTQKLAMLNIGYESLSTTLRKESLNNRI</sequence>